<dbReference type="AlphaFoldDB" id="A0A9X3EE76"/>
<proteinExistence type="predicted"/>
<accession>A0A9X3EE76</accession>
<dbReference type="EMBL" id="JAPNOA010000024">
    <property type="protein sequence ID" value="MCY0965179.1"/>
    <property type="molecule type" value="Genomic_DNA"/>
</dbReference>
<dbReference type="Proteomes" id="UP001150830">
    <property type="component" value="Unassembled WGS sequence"/>
</dbReference>
<reference evidence="1" key="1">
    <citation type="submission" date="2022-11" db="EMBL/GenBank/DDBJ databases">
        <title>Parathalassolutuus dongxingensis gen. nov., sp. nov., a novel member of family Oceanospirillaceae isolated from a coastal shrimp pond in Guangxi, China.</title>
        <authorList>
            <person name="Chen H."/>
        </authorList>
    </citation>
    <scope>NUCLEOTIDE SEQUENCE</scope>
    <source>
        <strain evidence="1">G-43</strain>
    </source>
</reference>
<name>A0A9X3EE76_9GAMM</name>
<comment type="caution">
    <text evidence="1">The sequence shown here is derived from an EMBL/GenBank/DDBJ whole genome shotgun (WGS) entry which is preliminary data.</text>
</comment>
<organism evidence="1 2">
    <name type="scientific">Parathalassolituus penaei</name>
    <dbReference type="NCBI Taxonomy" id="2997323"/>
    <lineage>
        <taxon>Bacteria</taxon>
        <taxon>Pseudomonadati</taxon>
        <taxon>Pseudomonadota</taxon>
        <taxon>Gammaproteobacteria</taxon>
        <taxon>Oceanospirillales</taxon>
        <taxon>Oceanospirillaceae</taxon>
        <taxon>Parathalassolituus</taxon>
    </lineage>
</organism>
<protein>
    <submittedName>
        <fullName evidence="1">Uncharacterized protein</fullName>
    </submittedName>
</protein>
<dbReference type="RefSeq" id="WP_283173394.1">
    <property type="nucleotide sequence ID" value="NZ_JAPNOA010000024.1"/>
</dbReference>
<evidence type="ECO:0000313" key="2">
    <source>
        <dbReference type="Proteomes" id="UP001150830"/>
    </source>
</evidence>
<evidence type="ECO:0000313" key="1">
    <source>
        <dbReference type="EMBL" id="MCY0965179.1"/>
    </source>
</evidence>
<keyword evidence="2" id="KW-1185">Reference proteome</keyword>
<sequence length="166" mass="19893">MDENRPQKIIGWRLDLVRHRRWWKGAEHLKAKLELYALLAKSQWASPPVHVVLYMDIETWQRSYQRWLEEEGLSCEFPERFQVMIVDGNSEPVRFDRELVRSLSSEELRQQFMTDWLARVDKVIEESWEADKRLYPEFPPEHLSLHQQSQSDSILAIWSEAVESVL</sequence>
<gene>
    <name evidence="1" type="ORF">OUO13_08280</name>
</gene>